<keyword evidence="5 11" id="KW-0862">Zinc</keyword>
<dbReference type="GO" id="GO:0045277">
    <property type="term" value="C:respiratory chain complex IV"/>
    <property type="evidence" value="ECO:0007669"/>
    <property type="project" value="InterPro"/>
</dbReference>
<reference evidence="14" key="1">
    <citation type="submission" date="2025-08" db="UniProtKB">
        <authorList>
            <consortium name="Ensembl"/>
        </authorList>
    </citation>
    <scope>IDENTIFICATION</scope>
</reference>
<feature type="binding site" evidence="11">
    <location>
        <position position="124"/>
    </location>
    <ligand>
        <name>Zn(2+)</name>
        <dbReference type="ChEBI" id="CHEBI:29105"/>
    </ligand>
</feature>
<keyword evidence="7" id="KW-0007">Acetylation</keyword>
<dbReference type="FunFam" id="2.60.11.10:FF:000001">
    <property type="entry name" value="Cytochrome c oxidase subunit 5B, mitochondrial"/>
    <property type="match status" value="1"/>
</dbReference>
<evidence type="ECO:0000256" key="3">
    <source>
        <dbReference type="ARBA" id="ARBA00022723"/>
    </source>
</evidence>
<dbReference type="AlphaFoldDB" id="A0A8D0GFT8"/>
<keyword evidence="3 11" id="KW-0479">Metal-binding</keyword>
<comment type="subcellular location">
    <subcellularLocation>
        <location evidence="1">Mitochondrion inner membrane</location>
    </subcellularLocation>
</comment>
<feature type="modified residue" description="N6-acetyllysine" evidence="12">
    <location>
        <position position="129"/>
    </location>
</feature>
<dbReference type="CDD" id="cd00924">
    <property type="entry name" value="Cyt_c_Oxidase_Vb"/>
    <property type="match status" value="1"/>
</dbReference>
<evidence type="ECO:0000256" key="11">
    <source>
        <dbReference type="PIRSR" id="PIRSR602124-1"/>
    </source>
</evidence>
<evidence type="ECO:0000256" key="8">
    <source>
        <dbReference type="ARBA" id="ARBA00023128"/>
    </source>
</evidence>
<evidence type="ECO:0000256" key="1">
    <source>
        <dbReference type="ARBA" id="ARBA00004273"/>
    </source>
</evidence>
<keyword evidence="9" id="KW-0472">Membrane</keyword>
<dbReference type="GeneTree" id="ENSGT00390000011010"/>
<dbReference type="Pfam" id="PF01215">
    <property type="entry name" value="COX5B"/>
    <property type="match status" value="1"/>
</dbReference>
<keyword evidence="6" id="KW-0809">Transit peptide</keyword>
<dbReference type="GO" id="GO:0046872">
    <property type="term" value="F:metal ion binding"/>
    <property type="evidence" value="ECO:0007669"/>
    <property type="project" value="UniProtKB-KW"/>
</dbReference>
<sequence length="137" mass="15374">MMASRLLSAWGTLRALRAARLPYTPAWLGQLGWAGPVRAMSDGGIPSNKEQATGLERKVLEAIEKGVDTYNMFPPKRYPRTKEEPCLVPSVNKKRIVGCVCEEDNSSIIWFWLHAGDAQRCPSCGAFYKLEHQEMPH</sequence>
<name>A0A8D0GFT8_SPHPU</name>
<dbReference type="PROSITE" id="PS51359">
    <property type="entry name" value="COX5B_2"/>
    <property type="match status" value="1"/>
</dbReference>
<reference evidence="14" key="2">
    <citation type="submission" date="2025-09" db="UniProtKB">
        <authorList>
            <consortium name="Ensembl"/>
        </authorList>
    </citation>
    <scope>IDENTIFICATION</scope>
</reference>
<keyword evidence="8" id="KW-0496">Mitochondrion</keyword>
<feature type="binding site" evidence="11">
    <location>
        <position position="99"/>
    </location>
    <ligand>
        <name>Zn(2+)</name>
        <dbReference type="ChEBI" id="CHEBI:29105"/>
    </ligand>
</feature>
<feature type="binding site" evidence="11">
    <location>
        <position position="101"/>
    </location>
    <ligand>
        <name>Zn(2+)</name>
        <dbReference type="ChEBI" id="CHEBI:29105"/>
    </ligand>
</feature>
<dbReference type="Ensembl" id="ENSSPUT00000005025.1">
    <property type="protein sequence ID" value="ENSSPUP00000004734.1"/>
    <property type="gene ID" value="ENSSPUG00000003660.1"/>
</dbReference>
<dbReference type="GO" id="GO:0005743">
    <property type="term" value="C:mitochondrial inner membrane"/>
    <property type="evidence" value="ECO:0007669"/>
    <property type="project" value="UniProtKB-SubCell"/>
</dbReference>
<evidence type="ECO:0000256" key="6">
    <source>
        <dbReference type="ARBA" id="ARBA00022946"/>
    </source>
</evidence>
<evidence type="ECO:0000256" key="10">
    <source>
        <dbReference type="ARBA" id="ARBA00031048"/>
    </source>
</evidence>
<feature type="binding site" evidence="11">
    <location>
        <position position="121"/>
    </location>
    <ligand>
        <name>Zn(2+)</name>
        <dbReference type="ChEBI" id="CHEBI:29105"/>
    </ligand>
</feature>
<dbReference type="GO" id="GO:0006123">
    <property type="term" value="P:mitochondrial electron transport, cytochrome c to oxygen"/>
    <property type="evidence" value="ECO:0007669"/>
    <property type="project" value="InterPro"/>
</dbReference>
<keyword evidence="13" id="KW-0732">Signal</keyword>
<dbReference type="PANTHER" id="PTHR10122">
    <property type="entry name" value="CYTOCHROME C OXIDASE SUBUNIT 5B, MITOCHONDRIAL"/>
    <property type="match status" value="1"/>
</dbReference>
<evidence type="ECO:0000256" key="9">
    <source>
        <dbReference type="ARBA" id="ARBA00023136"/>
    </source>
</evidence>
<feature type="signal peptide" evidence="13">
    <location>
        <begin position="1"/>
        <end position="18"/>
    </location>
</feature>
<dbReference type="InterPro" id="IPR002124">
    <property type="entry name" value="Cyt_c_oxidase_su5b"/>
</dbReference>
<evidence type="ECO:0000256" key="2">
    <source>
        <dbReference type="ARBA" id="ARBA00020224"/>
    </source>
</evidence>
<evidence type="ECO:0000256" key="12">
    <source>
        <dbReference type="PIRSR" id="PIRSR602124-3"/>
    </source>
</evidence>
<organism evidence="14 15">
    <name type="scientific">Sphenodon punctatus</name>
    <name type="common">Tuatara</name>
    <name type="synonym">Hatteria punctata</name>
    <dbReference type="NCBI Taxonomy" id="8508"/>
    <lineage>
        <taxon>Eukaryota</taxon>
        <taxon>Metazoa</taxon>
        <taxon>Chordata</taxon>
        <taxon>Craniata</taxon>
        <taxon>Vertebrata</taxon>
        <taxon>Euteleostomi</taxon>
        <taxon>Lepidosauria</taxon>
        <taxon>Sphenodontia</taxon>
        <taxon>Sphenodontidae</taxon>
        <taxon>Sphenodon</taxon>
    </lineage>
</organism>
<proteinExistence type="predicted"/>
<evidence type="ECO:0000313" key="14">
    <source>
        <dbReference type="Ensembl" id="ENSSPUP00000004734.1"/>
    </source>
</evidence>
<evidence type="ECO:0000256" key="13">
    <source>
        <dbReference type="SAM" id="SignalP"/>
    </source>
</evidence>
<gene>
    <name evidence="14" type="primary">COX5B</name>
</gene>
<dbReference type="Proteomes" id="UP000694392">
    <property type="component" value="Unplaced"/>
</dbReference>
<evidence type="ECO:0000313" key="15">
    <source>
        <dbReference type="Proteomes" id="UP000694392"/>
    </source>
</evidence>
<keyword evidence="4" id="KW-0999">Mitochondrion inner membrane</keyword>
<evidence type="ECO:0000256" key="7">
    <source>
        <dbReference type="ARBA" id="ARBA00022990"/>
    </source>
</evidence>
<feature type="modified residue" description="N6-acetyllysine" evidence="12">
    <location>
        <position position="94"/>
    </location>
</feature>
<dbReference type="InterPro" id="IPR036972">
    <property type="entry name" value="Cyt_c_oxidase_su5b_sf"/>
</dbReference>
<evidence type="ECO:0000256" key="4">
    <source>
        <dbReference type="ARBA" id="ARBA00022792"/>
    </source>
</evidence>
<protein>
    <recommendedName>
        <fullName evidence="2">Cytochrome c oxidase subunit 5B, mitochondrial</fullName>
    </recommendedName>
    <alternativeName>
        <fullName evidence="10">Cytochrome c oxidase polypeptide Vb</fullName>
    </alternativeName>
</protein>
<dbReference type="PROSITE" id="PS00848">
    <property type="entry name" value="COX5B_1"/>
    <property type="match status" value="1"/>
</dbReference>
<dbReference type="SUPFAM" id="SSF57802">
    <property type="entry name" value="Rubredoxin-like"/>
    <property type="match status" value="1"/>
</dbReference>
<feature type="chain" id="PRO_5034920373" description="Cytochrome c oxidase subunit 5B, mitochondrial" evidence="13">
    <location>
        <begin position="19"/>
        <end position="137"/>
    </location>
</feature>
<evidence type="ECO:0000256" key="5">
    <source>
        <dbReference type="ARBA" id="ARBA00022833"/>
    </source>
</evidence>
<dbReference type="Gene3D" id="2.60.11.10">
    <property type="entry name" value="Cytochrome c oxidase, subunit Vb"/>
    <property type="match status" value="1"/>
</dbReference>
<accession>A0A8D0GFT8</accession>
<dbReference type="PANTHER" id="PTHR10122:SF0">
    <property type="entry name" value="CYTOCHROME C OXIDASE SUBUNIT 5B, ISOFORM A-RELATED"/>
    <property type="match status" value="1"/>
</dbReference>
<keyword evidence="15" id="KW-1185">Reference proteome</keyword>
<dbReference type="OMA" id="HVNFMVI"/>
<feature type="modified residue" description="N6-acetyllysine" evidence="12">
    <location>
        <position position="76"/>
    </location>
</feature>